<dbReference type="Pfam" id="PF00072">
    <property type="entry name" value="Response_reg"/>
    <property type="match status" value="1"/>
</dbReference>
<evidence type="ECO:0000259" key="5">
    <source>
        <dbReference type="PROSITE" id="PS51755"/>
    </source>
</evidence>
<organism evidence="6 7">
    <name type="scientific">Actibacterium pelagium</name>
    <dbReference type="NCBI Taxonomy" id="2029103"/>
    <lineage>
        <taxon>Bacteria</taxon>
        <taxon>Pseudomonadati</taxon>
        <taxon>Pseudomonadota</taxon>
        <taxon>Alphaproteobacteria</taxon>
        <taxon>Rhodobacterales</taxon>
        <taxon>Roseobacteraceae</taxon>
        <taxon>Actibacterium</taxon>
    </lineage>
</organism>
<dbReference type="InterPro" id="IPR001867">
    <property type="entry name" value="OmpR/PhoB-type_DNA-bd"/>
</dbReference>
<evidence type="ECO:0000313" key="7">
    <source>
        <dbReference type="Proteomes" id="UP000606730"/>
    </source>
</evidence>
<reference evidence="6" key="1">
    <citation type="journal article" date="2014" name="Int. J. Syst. Evol. Microbiol.">
        <title>Complete genome sequence of Corynebacterium casei LMG S-19264T (=DSM 44701T), isolated from a smear-ripened cheese.</title>
        <authorList>
            <consortium name="US DOE Joint Genome Institute (JGI-PGF)"/>
            <person name="Walter F."/>
            <person name="Albersmeier A."/>
            <person name="Kalinowski J."/>
            <person name="Ruckert C."/>
        </authorList>
    </citation>
    <scope>NUCLEOTIDE SEQUENCE</scope>
    <source>
        <strain evidence="6">CGMCC 1.16012</strain>
    </source>
</reference>
<dbReference type="OrthoDB" id="9802426at2"/>
<dbReference type="Gene3D" id="3.40.50.2300">
    <property type="match status" value="1"/>
</dbReference>
<gene>
    <name evidence="6" type="ORF">GCM10011517_33180</name>
</gene>
<dbReference type="InterPro" id="IPR039420">
    <property type="entry name" value="WalR-like"/>
</dbReference>
<evidence type="ECO:0000256" key="1">
    <source>
        <dbReference type="ARBA" id="ARBA00023125"/>
    </source>
</evidence>
<keyword evidence="7" id="KW-1185">Reference proteome</keyword>
<dbReference type="PANTHER" id="PTHR48111:SF58">
    <property type="entry name" value="TORCAD OPERON TRANSCRIPTIONAL REGULATORY PROTEIN TORR"/>
    <property type="match status" value="1"/>
</dbReference>
<dbReference type="PROSITE" id="PS50110">
    <property type="entry name" value="RESPONSE_REGULATORY"/>
    <property type="match status" value="1"/>
</dbReference>
<dbReference type="InterPro" id="IPR016032">
    <property type="entry name" value="Sig_transdc_resp-reg_C-effctor"/>
</dbReference>
<feature type="DNA-binding region" description="OmpR/PhoB-type" evidence="3">
    <location>
        <begin position="143"/>
        <end position="243"/>
    </location>
</feature>
<dbReference type="SMART" id="SM00448">
    <property type="entry name" value="REC"/>
    <property type="match status" value="1"/>
</dbReference>
<accession>A0A917EN09</accession>
<keyword evidence="1 3" id="KW-0238">DNA-binding</keyword>
<dbReference type="InterPro" id="IPR001789">
    <property type="entry name" value="Sig_transdc_resp-reg_receiver"/>
</dbReference>
<dbReference type="GO" id="GO:0000156">
    <property type="term" value="F:phosphorelay response regulator activity"/>
    <property type="evidence" value="ECO:0007669"/>
    <property type="project" value="TreeGrafter"/>
</dbReference>
<name>A0A917EN09_9RHOB</name>
<evidence type="ECO:0000256" key="2">
    <source>
        <dbReference type="PROSITE-ProRule" id="PRU00169"/>
    </source>
</evidence>
<dbReference type="InterPro" id="IPR036388">
    <property type="entry name" value="WH-like_DNA-bd_sf"/>
</dbReference>
<dbReference type="Proteomes" id="UP000606730">
    <property type="component" value="Unassembled WGS sequence"/>
</dbReference>
<reference evidence="6" key="2">
    <citation type="submission" date="2020-09" db="EMBL/GenBank/DDBJ databases">
        <authorList>
            <person name="Sun Q."/>
            <person name="Zhou Y."/>
        </authorList>
    </citation>
    <scope>NUCLEOTIDE SEQUENCE</scope>
    <source>
        <strain evidence="6">CGMCC 1.16012</strain>
    </source>
</reference>
<dbReference type="PANTHER" id="PTHR48111">
    <property type="entry name" value="REGULATOR OF RPOS"/>
    <property type="match status" value="1"/>
</dbReference>
<dbReference type="GO" id="GO:0000976">
    <property type="term" value="F:transcription cis-regulatory region binding"/>
    <property type="evidence" value="ECO:0007669"/>
    <property type="project" value="TreeGrafter"/>
</dbReference>
<comment type="caution">
    <text evidence="6">The sequence shown here is derived from an EMBL/GenBank/DDBJ whole genome shotgun (WGS) entry which is preliminary data.</text>
</comment>
<dbReference type="SUPFAM" id="SSF52172">
    <property type="entry name" value="CheY-like"/>
    <property type="match status" value="1"/>
</dbReference>
<dbReference type="Gene3D" id="6.10.250.690">
    <property type="match status" value="1"/>
</dbReference>
<dbReference type="EMBL" id="BMKN01000003">
    <property type="protein sequence ID" value="GGE62821.1"/>
    <property type="molecule type" value="Genomic_DNA"/>
</dbReference>
<dbReference type="AlphaFoldDB" id="A0A917EN09"/>
<dbReference type="PROSITE" id="PS51755">
    <property type="entry name" value="OMPR_PHOB"/>
    <property type="match status" value="1"/>
</dbReference>
<dbReference type="GO" id="GO:0006355">
    <property type="term" value="P:regulation of DNA-templated transcription"/>
    <property type="evidence" value="ECO:0007669"/>
    <property type="project" value="InterPro"/>
</dbReference>
<dbReference type="Pfam" id="PF00486">
    <property type="entry name" value="Trans_reg_C"/>
    <property type="match status" value="1"/>
</dbReference>
<evidence type="ECO:0000259" key="4">
    <source>
        <dbReference type="PROSITE" id="PS50110"/>
    </source>
</evidence>
<dbReference type="CDD" id="cd00383">
    <property type="entry name" value="trans_reg_C"/>
    <property type="match status" value="1"/>
</dbReference>
<dbReference type="GO" id="GO:0005829">
    <property type="term" value="C:cytosol"/>
    <property type="evidence" value="ECO:0007669"/>
    <property type="project" value="TreeGrafter"/>
</dbReference>
<dbReference type="SMART" id="SM00862">
    <property type="entry name" value="Trans_reg_C"/>
    <property type="match status" value="1"/>
</dbReference>
<protein>
    <submittedName>
        <fullName evidence="6">DNA-binding response regulator</fullName>
    </submittedName>
</protein>
<sequence length="245" mass="27609">MNVNYYSNCTVAVLEDNRETLNEIEEALSVNNYNVVSSSSASEFVEKIEGLEISLYLLDLGLPDADGLNFVRELRRINDAGIIIISGRSSETDRVVGLELGADDYIAKPFSPRELCARVSSVLRRVGQPKVLPTSKNEGAESKEVLRFSEWKLDTRSHQLFAPNGEQEYLTNAEYSLLYVFLNNQNRALTRDALINQLKGQDWAGYDRAMDGLVSRLRKKLAKFEPDKTYIRTVHGVGYLFSDNS</sequence>
<feature type="domain" description="OmpR/PhoB-type" evidence="5">
    <location>
        <begin position="143"/>
        <end position="243"/>
    </location>
</feature>
<keyword evidence="2" id="KW-0597">Phosphoprotein</keyword>
<evidence type="ECO:0000256" key="3">
    <source>
        <dbReference type="PROSITE-ProRule" id="PRU01091"/>
    </source>
</evidence>
<dbReference type="InterPro" id="IPR011006">
    <property type="entry name" value="CheY-like_superfamily"/>
</dbReference>
<dbReference type="SUPFAM" id="SSF46894">
    <property type="entry name" value="C-terminal effector domain of the bipartite response regulators"/>
    <property type="match status" value="1"/>
</dbReference>
<dbReference type="GO" id="GO:0032993">
    <property type="term" value="C:protein-DNA complex"/>
    <property type="evidence" value="ECO:0007669"/>
    <property type="project" value="TreeGrafter"/>
</dbReference>
<dbReference type="RefSeq" id="WP_095593888.1">
    <property type="nucleotide sequence ID" value="NZ_BMKN01000003.1"/>
</dbReference>
<dbReference type="Gene3D" id="1.10.10.10">
    <property type="entry name" value="Winged helix-like DNA-binding domain superfamily/Winged helix DNA-binding domain"/>
    <property type="match status" value="1"/>
</dbReference>
<evidence type="ECO:0000313" key="6">
    <source>
        <dbReference type="EMBL" id="GGE62821.1"/>
    </source>
</evidence>
<feature type="domain" description="Response regulatory" evidence="4">
    <location>
        <begin position="10"/>
        <end position="123"/>
    </location>
</feature>
<proteinExistence type="predicted"/>
<feature type="modified residue" description="4-aspartylphosphate" evidence="2">
    <location>
        <position position="59"/>
    </location>
</feature>